<evidence type="ECO:0000313" key="9">
    <source>
        <dbReference type="Proteomes" id="UP000190065"/>
    </source>
</evidence>
<dbReference type="InterPro" id="IPR013249">
    <property type="entry name" value="RNA_pol_sigma70_r4_t2"/>
</dbReference>
<keyword evidence="3" id="KW-0731">Sigma factor</keyword>
<dbReference type="Pfam" id="PF08281">
    <property type="entry name" value="Sigma70_r4_2"/>
    <property type="match status" value="1"/>
</dbReference>
<keyword evidence="5" id="KW-0804">Transcription</keyword>
<evidence type="ECO:0000259" key="7">
    <source>
        <dbReference type="Pfam" id="PF08281"/>
    </source>
</evidence>
<dbReference type="SUPFAM" id="SSF88946">
    <property type="entry name" value="Sigma2 domain of RNA polymerase sigma factors"/>
    <property type="match status" value="1"/>
</dbReference>
<dbReference type="CDD" id="cd06171">
    <property type="entry name" value="Sigma70_r4"/>
    <property type="match status" value="1"/>
</dbReference>
<dbReference type="GO" id="GO:0016987">
    <property type="term" value="F:sigma factor activity"/>
    <property type="evidence" value="ECO:0007669"/>
    <property type="project" value="UniProtKB-KW"/>
</dbReference>
<dbReference type="NCBIfam" id="TIGR02937">
    <property type="entry name" value="sigma70-ECF"/>
    <property type="match status" value="1"/>
</dbReference>
<dbReference type="InterPro" id="IPR013325">
    <property type="entry name" value="RNA_pol_sigma_r2"/>
</dbReference>
<evidence type="ECO:0000256" key="1">
    <source>
        <dbReference type="ARBA" id="ARBA00010641"/>
    </source>
</evidence>
<dbReference type="InterPro" id="IPR014284">
    <property type="entry name" value="RNA_pol_sigma-70_dom"/>
</dbReference>
<accession>A0A1T4KFN9</accession>
<dbReference type="Gene3D" id="1.10.1740.10">
    <property type="match status" value="1"/>
</dbReference>
<evidence type="ECO:0000256" key="2">
    <source>
        <dbReference type="ARBA" id="ARBA00023015"/>
    </source>
</evidence>
<evidence type="ECO:0000259" key="6">
    <source>
        <dbReference type="Pfam" id="PF04542"/>
    </source>
</evidence>
<dbReference type="InterPro" id="IPR036388">
    <property type="entry name" value="WH-like_DNA-bd_sf"/>
</dbReference>
<dbReference type="Pfam" id="PF04542">
    <property type="entry name" value="Sigma70_r2"/>
    <property type="match status" value="1"/>
</dbReference>
<dbReference type="PANTHER" id="PTHR43133:SF8">
    <property type="entry name" value="RNA POLYMERASE SIGMA FACTOR HI_1459-RELATED"/>
    <property type="match status" value="1"/>
</dbReference>
<protein>
    <submittedName>
        <fullName evidence="8">RNA polymerase sigma-70 factor, ECF subfamily</fullName>
    </submittedName>
</protein>
<evidence type="ECO:0000256" key="5">
    <source>
        <dbReference type="ARBA" id="ARBA00023163"/>
    </source>
</evidence>
<dbReference type="PANTHER" id="PTHR43133">
    <property type="entry name" value="RNA POLYMERASE ECF-TYPE SIGMA FACTO"/>
    <property type="match status" value="1"/>
</dbReference>
<dbReference type="Proteomes" id="UP000190065">
    <property type="component" value="Unassembled WGS sequence"/>
</dbReference>
<feature type="domain" description="RNA polymerase sigma factor 70 region 4 type 2" evidence="7">
    <location>
        <begin position="107"/>
        <end position="157"/>
    </location>
</feature>
<dbReference type="SUPFAM" id="SSF88659">
    <property type="entry name" value="Sigma3 and sigma4 domains of RNA polymerase sigma factors"/>
    <property type="match status" value="1"/>
</dbReference>
<dbReference type="EMBL" id="FUXK01000001">
    <property type="protein sequence ID" value="SJZ41224.1"/>
    <property type="molecule type" value="Genomic_DNA"/>
</dbReference>
<dbReference type="InterPro" id="IPR013324">
    <property type="entry name" value="RNA_pol_sigma_r3/r4-like"/>
</dbReference>
<dbReference type="eggNOG" id="COG1595">
    <property type="taxonomic scope" value="Bacteria"/>
</dbReference>
<dbReference type="InterPro" id="IPR007627">
    <property type="entry name" value="RNA_pol_sigma70_r2"/>
</dbReference>
<comment type="similarity">
    <text evidence="1">Belongs to the sigma-70 factor family. ECF subfamily.</text>
</comment>
<gene>
    <name evidence="8" type="ORF">SAMN02745202_00030</name>
</gene>
<evidence type="ECO:0000256" key="4">
    <source>
        <dbReference type="ARBA" id="ARBA00023125"/>
    </source>
</evidence>
<dbReference type="InterPro" id="IPR039425">
    <property type="entry name" value="RNA_pol_sigma-70-like"/>
</dbReference>
<dbReference type="RefSeq" id="WP_004380544.1">
    <property type="nucleotide sequence ID" value="NZ_CAJPPD010000015.1"/>
</dbReference>
<keyword evidence="2" id="KW-0805">Transcription regulation</keyword>
<feature type="domain" description="RNA polymerase sigma-70 region 2" evidence="6">
    <location>
        <begin position="14"/>
        <end position="75"/>
    </location>
</feature>
<dbReference type="AlphaFoldDB" id="A0A1T4KFN9"/>
<proteinExistence type="inferred from homology"/>
<evidence type="ECO:0000313" key="8">
    <source>
        <dbReference type="EMBL" id="SJZ41224.1"/>
    </source>
</evidence>
<organism evidence="8 9">
    <name type="scientific">Segatella oulorum</name>
    <dbReference type="NCBI Taxonomy" id="28136"/>
    <lineage>
        <taxon>Bacteria</taxon>
        <taxon>Pseudomonadati</taxon>
        <taxon>Bacteroidota</taxon>
        <taxon>Bacteroidia</taxon>
        <taxon>Bacteroidales</taxon>
        <taxon>Prevotellaceae</taxon>
        <taxon>Segatella</taxon>
    </lineage>
</organism>
<name>A0A1T4KFN9_9BACT</name>
<sequence length="170" mass="20195">MKHISFKNDILPLKNQLFRLALRITTNRAEAEDIVQETLIKVWNKREQWDEIASMEAFCFTICRNKALDSIKKHSAHDVPLEEQTQVPSPQHYNPYDDIIHKNRLDLVKQIVNELPEKQRSCMQLRDFEGKTYKDISLLLELTEEQVKINIYRARQAVKQRFLELENYGL</sequence>
<dbReference type="STRING" id="28136.SAMN02745202_00030"/>
<dbReference type="GO" id="GO:0003677">
    <property type="term" value="F:DNA binding"/>
    <property type="evidence" value="ECO:0007669"/>
    <property type="project" value="UniProtKB-KW"/>
</dbReference>
<reference evidence="8 9" key="1">
    <citation type="submission" date="2017-02" db="EMBL/GenBank/DDBJ databases">
        <authorList>
            <person name="Peterson S.W."/>
        </authorList>
    </citation>
    <scope>NUCLEOTIDE SEQUENCE [LARGE SCALE GENOMIC DNA]</scope>
    <source>
        <strain evidence="8 9">ATCC 43324</strain>
    </source>
</reference>
<dbReference type="GeneID" id="95426117"/>
<evidence type="ECO:0000256" key="3">
    <source>
        <dbReference type="ARBA" id="ARBA00023082"/>
    </source>
</evidence>
<dbReference type="GO" id="GO:0006352">
    <property type="term" value="P:DNA-templated transcription initiation"/>
    <property type="evidence" value="ECO:0007669"/>
    <property type="project" value="InterPro"/>
</dbReference>
<keyword evidence="4" id="KW-0238">DNA-binding</keyword>
<dbReference type="Gene3D" id="1.10.10.10">
    <property type="entry name" value="Winged helix-like DNA-binding domain superfamily/Winged helix DNA-binding domain"/>
    <property type="match status" value="1"/>
</dbReference>